<dbReference type="STRING" id="1445510.YC6258_00345"/>
<accession>A0A0C5UYL8</accession>
<dbReference type="HOGENOM" id="CLU_1765459_0_0_6"/>
<feature type="transmembrane region" description="Helical" evidence="1">
    <location>
        <begin position="51"/>
        <end position="68"/>
    </location>
</feature>
<keyword evidence="1" id="KW-0472">Membrane</keyword>
<dbReference type="Proteomes" id="UP000032266">
    <property type="component" value="Chromosome"/>
</dbReference>
<gene>
    <name evidence="2" type="ORF">YC6258_00345</name>
</gene>
<name>A0A0C5UYL8_9GAMM</name>
<sequence length="147" mass="16104">MNQGLFLSAELRPRFHNTVRSREICIQRLFEYFSPGNISASDGGDVFVMRYIWLLGLLALLFVQPAFAEAGNASVMTHAMEMTTMNGCQGADDGSACQQTCCQLSQASILHSCHSLIQLQAVSYPTITSPQPGHLPADIFHPPILFS</sequence>
<dbReference type="EMBL" id="CP007142">
    <property type="protein sequence ID" value="AJQ92395.1"/>
    <property type="molecule type" value="Genomic_DNA"/>
</dbReference>
<reference evidence="2 3" key="1">
    <citation type="submission" date="2014-01" db="EMBL/GenBank/DDBJ databases">
        <title>Full genme sequencing of cellulolytic bacterium Gynuella sunshinyii YC6258T gen. nov., sp. nov.</title>
        <authorList>
            <person name="Khan H."/>
            <person name="Chung E.J."/>
            <person name="Chung Y.R."/>
        </authorList>
    </citation>
    <scope>NUCLEOTIDE SEQUENCE [LARGE SCALE GENOMIC DNA]</scope>
    <source>
        <strain evidence="2 3">YC6258</strain>
    </source>
</reference>
<proteinExistence type="predicted"/>
<keyword evidence="1" id="KW-0812">Transmembrane</keyword>
<evidence type="ECO:0000313" key="3">
    <source>
        <dbReference type="Proteomes" id="UP000032266"/>
    </source>
</evidence>
<organism evidence="2 3">
    <name type="scientific">Gynuella sunshinyii YC6258</name>
    <dbReference type="NCBI Taxonomy" id="1445510"/>
    <lineage>
        <taxon>Bacteria</taxon>
        <taxon>Pseudomonadati</taxon>
        <taxon>Pseudomonadota</taxon>
        <taxon>Gammaproteobacteria</taxon>
        <taxon>Oceanospirillales</taxon>
        <taxon>Saccharospirillaceae</taxon>
        <taxon>Gynuella</taxon>
    </lineage>
</organism>
<dbReference type="AlphaFoldDB" id="A0A0C5UYL8"/>
<keyword evidence="3" id="KW-1185">Reference proteome</keyword>
<dbReference type="KEGG" id="gsn:YC6258_00345"/>
<evidence type="ECO:0000313" key="2">
    <source>
        <dbReference type="EMBL" id="AJQ92395.1"/>
    </source>
</evidence>
<protein>
    <submittedName>
        <fullName evidence="2">Uncharacterized protein</fullName>
    </submittedName>
</protein>
<keyword evidence="1" id="KW-1133">Transmembrane helix</keyword>
<evidence type="ECO:0000256" key="1">
    <source>
        <dbReference type="SAM" id="Phobius"/>
    </source>
</evidence>